<evidence type="ECO:0000313" key="1">
    <source>
        <dbReference type="EMBL" id="CAF4186207.1"/>
    </source>
</evidence>
<gene>
    <name evidence="1" type="ORF">FNK824_LOCUS35498</name>
</gene>
<accession>A0A820AA82</accession>
<reference evidence="1" key="1">
    <citation type="submission" date="2021-02" db="EMBL/GenBank/DDBJ databases">
        <authorList>
            <person name="Nowell W R."/>
        </authorList>
    </citation>
    <scope>NUCLEOTIDE SEQUENCE</scope>
</reference>
<dbReference type="EMBL" id="CAJOBE010015128">
    <property type="protein sequence ID" value="CAF4186207.1"/>
    <property type="molecule type" value="Genomic_DNA"/>
</dbReference>
<evidence type="ECO:0000313" key="2">
    <source>
        <dbReference type="Proteomes" id="UP000663874"/>
    </source>
</evidence>
<proteinExistence type="predicted"/>
<comment type="caution">
    <text evidence="1">The sequence shown here is derived from an EMBL/GenBank/DDBJ whole genome shotgun (WGS) entry which is preliminary data.</text>
</comment>
<feature type="non-terminal residue" evidence="1">
    <location>
        <position position="1"/>
    </location>
</feature>
<dbReference type="Proteomes" id="UP000663874">
    <property type="component" value="Unassembled WGS sequence"/>
</dbReference>
<name>A0A820AA82_9BILA</name>
<organism evidence="1 2">
    <name type="scientific">Rotaria sordida</name>
    <dbReference type="NCBI Taxonomy" id="392033"/>
    <lineage>
        <taxon>Eukaryota</taxon>
        <taxon>Metazoa</taxon>
        <taxon>Spiralia</taxon>
        <taxon>Gnathifera</taxon>
        <taxon>Rotifera</taxon>
        <taxon>Eurotatoria</taxon>
        <taxon>Bdelloidea</taxon>
        <taxon>Philodinida</taxon>
        <taxon>Philodinidae</taxon>
        <taxon>Rotaria</taxon>
    </lineage>
</organism>
<dbReference type="AlphaFoldDB" id="A0A820AA82"/>
<protein>
    <submittedName>
        <fullName evidence="1">Uncharacterized protein</fullName>
    </submittedName>
</protein>
<sequence length="42" mass="4875">IYLKKKVKSKDLRNVVLCKHQSGDYPRKIFRDLNGALSLDTI</sequence>